<dbReference type="Pfam" id="PF02729">
    <property type="entry name" value="OTCace_N"/>
    <property type="match status" value="1"/>
</dbReference>
<dbReference type="PANTHER" id="PTHR45753">
    <property type="entry name" value="ORNITHINE CARBAMOYLTRANSFERASE, MITOCHONDRIAL"/>
    <property type="match status" value="1"/>
</dbReference>
<protein>
    <submittedName>
        <fullName evidence="5">Ornithine carbamoyltransferase</fullName>
    </submittedName>
</protein>
<evidence type="ECO:0000313" key="6">
    <source>
        <dbReference type="Proteomes" id="UP001494902"/>
    </source>
</evidence>
<dbReference type="PRINTS" id="PR00100">
    <property type="entry name" value="AOTCASE"/>
</dbReference>
<dbReference type="Pfam" id="PF00185">
    <property type="entry name" value="OTCace"/>
    <property type="match status" value="1"/>
</dbReference>
<dbReference type="RefSeq" id="WP_349299654.1">
    <property type="nucleotide sequence ID" value="NZ_JBEDNQ010000008.1"/>
</dbReference>
<dbReference type="InterPro" id="IPR002292">
    <property type="entry name" value="Orn/put_carbamltrans"/>
</dbReference>
<keyword evidence="6" id="KW-1185">Reference proteome</keyword>
<evidence type="ECO:0000313" key="5">
    <source>
        <dbReference type="EMBL" id="MEQ3552578.1"/>
    </source>
</evidence>
<feature type="domain" description="Aspartate/ornithine carbamoyltransferase Asp/Orn-binding" evidence="3">
    <location>
        <begin position="146"/>
        <end position="298"/>
    </location>
</feature>
<comment type="caution">
    <text evidence="5">The sequence shown here is derived from an EMBL/GenBank/DDBJ whole genome shotgun (WGS) entry which is preliminary data.</text>
</comment>
<evidence type="ECO:0000259" key="3">
    <source>
        <dbReference type="Pfam" id="PF00185"/>
    </source>
</evidence>
<dbReference type="EMBL" id="JBEDNQ010000008">
    <property type="protein sequence ID" value="MEQ3552578.1"/>
    <property type="molecule type" value="Genomic_DNA"/>
</dbReference>
<evidence type="ECO:0000256" key="2">
    <source>
        <dbReference type="RuleBase" id="RU003634"/>
    </source>
</evidence>
<dbReference type="Gene3D" id="3.40.50.1370">
    <property type="entry name" value="Aspartate/ornithine carbamoyltransferase"/>
    <property type="match status" value="2"/>
</dbReference>
<accession>A0ABV1KDN8</accession>
<feature type="domain" description="Aspartate/ornithine carbamoyltransferase carbamoyl-P binding" evidence="4">
    <location>
        <begin position="2"/>
        <end position="140"/>
    </location>
</feature>
<keyword evidence="1 2" id="KW-0808">Transferase</keyword>
<dbReference type="SUPFAM" id="SSF53671">
    <property type="entry name" value="Aspartate/ornithine carbamoyltransferase"/>
    <property type="match status" value="1"/>
</dbReference>
<evidence type="ECO:0000256" key="1">
    <source>
        <dbReference type="ARBA" id="ARBA00022679"/>
    </source>
</evidence>
<dbReference type="Proteomes" id="UP001494902">
    <property type="component" value="Unassembled WGS sequence"/>
</dbReference>
<reference evidence="5 6" key="1">
    <citation type="submission" date="2024-03" db="EMBL/GenBank/DDBJ databases">
        <title>Draft genome sequence of Pseudonocardia nematodicida JCM 31783.</title>
        <authorList>
            <person name="Butdee W."/>
            <person name="Duangmal K."/>
        </authorList>
    </citation>
    <scope>NUCLEOTIDE SEQUENCE [LARGE SCALE GENOMIC DNA]</scope>
    <source>
        <strain evidence="5 6">JCM 31783</strain>
    </source>
</reference>
<dbReference type="InterPro" id="IPR006132">
    <property type="entry name" value="Asp/Orn_carbamoyltranf_P-bd"/>
</dbReference>
<comment type="similarity">
    <text evidence="2">Belongs to the aspartate/ornithine carbamoyltransferase superfamily.</text>
</comment>
<name>A0ABV1KDN8_9PSEU</name>
<dbReference type="PANTHER" id="PTHR45753:SF3">
    <property type="entry name" value="ORNITHINE TRANSCARBAMYLASE, MITOCHONDRIAL"/>
    <property type="match status" value="1"/>
</dbReference>
<proteinExistence type="inferred from homology"/>
<evidence type="ECO:0000259" key="4">
    <source>
        <dbReference type="Pfam" id="PF02729"/>
    </source>
</evidence>
<dbReference type="InterPro" id="IPR006131">
    <property type="entry name" value="Asp_carbamoyltransf_Asp/Orn-bd"/>
</dbReference>
<dbReference type="InterPro" id="IPR036901">
    <property type="entry name" value="Asp/Orn_carbamoylTrfase_sf"/>
</dbReference>
<dbReference type="PRINTS" id="PR00102">
    <property type="entry name" value="OTCASE"/>
</dbReference>
<sequence>MSFISLADVSRADIDKLVEVSIDVFRSSGSPSRKLDGAICGIYFSKTSTRTRTAFSTAALRLGAQLVTFGPSDLQTNTGESWPDTARTLGTMLDLIVIRTARPLAELREFAYESGVPVVNAMAAEEHPTQAIADLTVLRERLGSLNGITVSYVGEGNNTAAALALALCRYENTTLELCCPPGFDVPKRTIRQIEDLQCPSFQLRPLGSVAEIASHTDVIYTTRWQTTGTSKSDPLWWEKFRSYMVDDRLIADCPKAWFMHDLPANRGQEVMSAVIDGTRSLVWDQVQAKYSSAVAVLDRTLRG</sequence>
<dbReference type="PROSITE" id="PS00097">
    <property type="entry name" value="CARBAMOYLTRANSFERASE"/>
    <property type="match status" value="1"/>
</dbReference>
<gene>
    <name evidence="5" type="ORF">WIS52_19060</name>
</gene>
<dbReference type="InterPro" id="IPR006130">
    <property type="entry name" value="Asp/Orn_carbamoylTrfase"/>
</dbReference>
<organism evidence="5 6">
    <name type="scientific">Pseudonocardia nematodicida</name>
    <dbReference type="NCBI Taxonomy" id="1206997"/>
    <lineage>
        <taxon>Bacteria</taxon>
        <taxon>Bacillati</taxon>
        <taxon>Actinomycetota</taxon>
        <taxon>Actinomycetes</taxon>
        <taxon>Pseudonocardiales</taxon>
        <taxon>Pseudonocardiaceae</taxon>
        <taxon>Pseudonocardia</taxon>
    </lineage>
</organism>